<feature type="region of interest" description="Disordered" evidence="1">
    <location>
        <begin position="1"/>
        <end position="71"/>
    </location>
</feature>
<evidence type="ECO:0000313" key="2">
    <source>
        <dbReference type="EMBL" id="GMF19641.1"/>
    </source>
</evidence>
<dbReference type="AlphaFoldDB" id="A0A9W6TPP1"/>
<protein>
    <submittedName>
        <fullName evidence="2">Unnamed protein product</fullName>
    </submittedName>
</protein>
<dbReference type="Proteomes" id="UP001165121">
    <property type="component" value="Unassembled WGS sequence"/>
</dbReference>
<comment type="caution">
    <text evidence="2">The sequence shown here is derived from an EMBL/GenBank/DDBJ whole genome shotgun (WGS) entry which is preliminary data.</text>
</comment>
<accession>A0A9W6TPP1</accession>
<name>A0A9W6TPP1_9STRA</name>
<keyword evidence="3" id="KW-1185">Reference proteome</keyword>
<evidence type="ECO:0000256" key="1">
    <source>
        <dbReference type="SAM" id="MobiDB-lite"/>
    </source>
</evidence>
<sequence>MERSSEWSPRVRKRRPVDEGDIDTDPSWGVESVESSESSDLSWRVGGSSQSEASAIGCRPSDDHNSTLRSAPTWKRLNSTRVKLFTRTWRSTRDERSRQANVLSCYHYMCTASINFAITYRCFVFGLTKVSRTGTRLLTRSQILLRQKSPKISRTTLRR</sequence>
<evidence type="ECO:0000313" key="3">
    <source>
        <dbReference type="Proteomes" id="UP001165121"/>
    </source>
</evidence>
<feature type="compositionally biased region" description="Low complexity" evidence="1">
    <location>
        <begin position="30"/>
        <end position="39"/>
    </location>
</feature>
<organism evidence="2 3">
    <name type="scientific">Phytophthora fragariaefolia</name>
    <dbReference type="NCBI Taxonomy" id="1490495"/>
    <lineage>
        <taxon>Eukaryota</taxon>
        <taxon>Sar</taxon>
        <taxon>Stramenopiles</taxon>
        <taxon>Oomycota</taxon>
        <taxon>Peronosporomycetes</taxon>
        <taxon>Peronosporales</taxon>
        <taxon>Peronosporaceae</taxon>
        <taxon>Phytophthora</taxon>
    </lineage>
</organism>
<dbReference type="EMBL" id="BSXT01000169">
    <property type="protein sequence ID" value="GMF19641.1"/>
    <property type="molecule type" value="Genomic_DNA"/>
</dbReference>
<reference evidence="2" key="1">
    <citation type="submission" date="2023-04" db="EMBL/GenBank/DDBJ databases">
        <title>Phytophthora fragariaefolia NBRC 109709.</title>
        <authorList>
            <person name="Ichikawa N."/>
            <person name="Sato H."/>
            <person name="Tonouchi N."/>
        </authorList>
    </citation>
    <scope>NUCLEOTIDE SEQUENCE</scope>
    <source>
        <strain evidence="2">NBRC 109709</strain>
    </source>
</reference>
<proteinExistence type="predicted"/>
<gene>
    <name evidence="2" type="ORF">Pfra01_000210600</name>
</gene>